<proteinExistence type="predicted"/>
<keyword evidence="5" id="KW-1185">Reference proteome</keyword>
<dbReference type="InterPro" id="IPR021109">
    <property type="entry name" value="Peptidase_aspartic_dom_sf"/>
</dbReference>
<dbReference type="SUPFAM" id="SSF50630">
    <property type="entry name" value="Acid proteases"/>
    <property type="match status" value="1"/>
</dbReference>
<evidence type="ECO:0000313" key="4">
    <source>
        <dbReference type="EMBL" id="THU89327.1"/>
    </source>
</evidence>
<feature type="domain" description="Peptidase A2" evidence="3">
    <location>
        <begin position="156"/>
        <end position="239"/>
    </location>
</feature>
<feature type="compositionally biased region" description="Basic and acidic residues" evidence="2">
    <location>
        <begin position="46"/>
        <end position="58"/>
    </location>
</feature>
<name>A0A4S8LJK8_DENBC</name>
<reference evidence="4 5" key="1">
    <citation type="journal article" date="2019" name="Nat. Ecol. Evol.">
        <title>Megaphylogeny resolves global patterns of mushroom evolution.</title>
        <authorList>
            <person name="Varga T."/>
            <person name="Krizsan K."/>
            <person name="Foldi C."/>
            <person name="Dima B."/>
            <person name="Sanchez-Garcia M."/>
            <person name="Sanchez-Ramirez S."/>
            <person name="Szollosi G.J."/>
            <person name="Szarkandi J.G."/>
            <person name="Papp V."/>
            <person name="Albert L."/>
            <person name="Andreopoulos W."/>
            <person name="Angelini C."/>
            <person name="Antonin V."/>
            <person name="Barry K.W."/>
            <person name="Bougher N.L."/>
            <person name="Buchanan P."/>
            <person name="Buyck B."/>
            <person name="Bense V."/>
            <person name="Catcheside P."/>
            <person name="Chovatia M."/>
            <person name="Cooper J."/>
            <person name="Damon W."/>
            <person name="Desjardin D."/>
            <person name="Finy P."/>
            <person name="Geml J."/>
            <person name="Haridas S."/>
            <person name="Hughes K."/>
            <person name="Justo A."/>
            <person name="Karasinski D."/>
            <person name="Kautmanova I."/>
            <person name="Kiss B."/>
            <person name="Kocsube S."/>
            <person name="Kotiranta H."/>
            <person name="LaButti K.M."/>
            <person name="Lechner B.E."/>
            <person name="Liimatainen K."/>
            <person name="Lipzen A."/>
            <person name="Lukacs Z."/>
            <person name="Mihaltcheva S."/>
            <person name="Morgado L.N."/>
            <person name="Niskanen T."/>
            <person name="Noordeloos M.E."/>
            <person name="Ohm R.A."/>
            <person name="Ortiz-Santana B."/>
            <person name="Ovrebo C."/>
            <person name="Racz N."/>
            <person name="Riley R."/>
            <person name="Savchenko A."/>
            <person name="Shiryaev A."/>
            <person name="Soop K."/>
            <person name="Spirin V."/>
            <person name="Szebenyi C."/>
            <person name="Tomsovsky M."/>
            <person name="Tulloss R.E."/>
            <person name="Uehling J."/>
            <person name="Grigoriev I.V."/>
            <person name="Vagvolgyi C."/>
            <person name="Papp T."/>
            <person name="Martin F.M."/>
            <person name="Miettinen O."/>
            <person name="Hibbett D.S."/>
            <person name="Nagy L.G."/>
        </authorList>
    </citation>
    <scope>NUCLEOTIDE SEQUENCE [LARGE SCALE GENOMIC DNA]</scope>
    <source>
        <strain evidence="4 5">CBS 962.96</strain>
    </source>
</reference>
<keyword evidence="1" id="KW-0378">Hydrolase</keyword>
<organism evidence="4 5">
    <name type="scientific">Dendrothele bispora (strain CBS 962.96)</name>
    <dbReference type="NCBI Taxonomy" id="1314807"/>
    <lineage>
        <taxon>Eukaryota</taxon>
        <taxon>Fungi</taxon>
        <taxon>Dikarya</taxon>
        <taxon>Basidiomycota</taxon>
        <taxon>Agaricomycotina</taxon>
        <taxon>Agaricomycetes</taxon>
        <taxon>Agaricomycetidae</taxon>
        <taxon>Agaricales</taxon>
        <taxon>Agaricales incertae sedis</taxon>
        <taxon>Dendrothele</taxon>
    </lineage>
</organism>
<evidence type="ECO:0000313" key="5">
    <source>
        <dbReference type="Proteomes" id="UP000297245"/>
    </source>
</evidence>
<protein>
    <recommendedName>
        <fullName evidence="3">Peptidase A2 domain-containing protein</fullName>
    </recommendedName>
</protein>
<dbReference type="PROSITE" id="PS50175">
    <property type="entry name" value="ASP_PROT_RETROV"/>
    <property type="match status" value="1"/>
</dbReference>
<dbReference type="Gene3D" id="2.40.70.10">
    <property type="entry name" value="Acid Proteases"/>
    <property type="match status" value="1"/>
</dbReference>
<feature type="region of interest" description="Disordered" evidence="2">
    <location>
        <begin position="42"/>
        <end position="69"/>
    </location>
</feature>
<dbReference type="GO" id="GO:0006508">
    <property type="term" value="P:proteolysis"/>
    <property type="evidence" value="ECO:0007669"/>
    <property type="project" value="InterPro"/>
</dbReference>
<evidence type="ECO:0000259" key="3">
    <source>
        <dbReference type="PROSITE" id="PS50175"/>
    </source>
</evidence>
<dbReference type="GO" id="GO:0004190">
    <property type="term" value="F:aspartic-type endopeptidase activity"/>
    <property type="evidence" value="ECO:0007669"/>
    <property type="project" value="InterPro"/>
</dbReference>
<dbReference type="AlphaFoldDB" id="A0A4S8LJK8"/>
<sequence length="386" mass="43057">MVSETIIEDNDREFASLLAESQDYVSFLSVLSQEETSDSVVSDASLAREPEKASHTTKEVFLSESNPRSNRNERRRLLFDVDHEVKKRSYKASRIIPRKSTRKQSIASISKDSFTLEDTKVEKIQKARSLPEGLSSLGTKALCVKARLGSLDSQEMEVRLDSGADITLISENTWKELDLPTPKSGLRMKLYQLTGEAKVLGYVQFPVYINSTDGTTLCFDTEAYVVRNMNAPILLGEDFQTMYELAIIRNSSGKHVLMIGKSPKTISASSVKGNSLNFEIRKAEVSQAFVKTKARRRARARMRTKPHLPPEVFSIEDVVIQPGTVHNVKIDGPFEGRTDWLVEKLIIGTQETSILAAPSTFIDSSNPTLPIANPSTRPWMIKTGDV</sequence>
<dbReference type="EMBL" id="ML179372">
    <property type="protein sequence ID" value="THU89327.1"/>
    <property type="molecule type" value="Genomic_DNA"/>
</dbReference>
<evidence type="ECO:0000256" key="1">
    <source>
        <dbReference type="ARBA" id="ARBA00022801"/>
    </source>
</evidence>
<gene>
    <name evidence="4" type="ORF">K435DRAFT_678257</name>
</gene>
<evidence type="ECO:0000256" key="2">
    <source>
        <dbReference type="SAM" id="MobiDB-lite"/>
    </source>
</evidence>
<dbReference type="Proteomes" id="UP000297245">
    <property type="component" value="Unassembled WGS sequence"/>
</dbReference>
<accession>A0A4S8LJK8</accession>
<dbReference type="InterPro" id="IPR001995">
    <property type="entry name" value="Peptidase_A2_cat"/>
</dbReference>
<dbReference type="OrthoDB" id="3068303at2759"/>
<feature type="non-terminal residue" evidence="4">
    <location>
        <position position="386"/>
    </location>
</feature>
<dbReference type="CDD" id="cd00303">
    <property type="entry name" value="retropepsin_like"/>
    <property type="match status" value="1"/>
</dbReference>